<dbReference type="EMBL" id="JAMKFB020000013">
    <property type="protein sequence ID" value="KAL0178692.1"/>
    <property type="molecule type" value="Genomic_DNA"/>
</dbReference>
<dbReference type="PROSITE" id="PS50011">
    <property type="entry name" value="PROTEIN_KINASE_DOM"/>
    <property type="match status" value="1"/>
</dbReference>
<feature type="non-terminal residue" evidence="6">
    <location>
        <position position="68"/>
    </location>
</feature>
<evidence type="ECO:0000256" key="3">
    <source>
        <dbReference type="ARBA" id="ARBA00022777"/>
    </source>
</evidence>
<evidence type="ECO:0000259" key="5">
    <source>
        <dbReference type="PROSITE" id="PS50011"/>
    </source>
</evidence>
<name>A0ABD0PY62_CIRMR</name>
<dbReference type="InterPro" id="IPR050339">
    <property type="entry name" value="CC_SR_Kinase"/>
</dbReference>
<sequence>SGSDPTTKFLYIQMEFCEGDTLWAWIDKRNSSDAQYPERRTEAAQINRQVLKAVEYIHSKGLIHRDLK</sequence>
<keyword evidence="7" id="KW-1185">Reference proteome</keyword>
<feature type="non-terminal residue" evidence="6">
    <location>
        <position position="1"/>
    </location>
</feature>
<accession>A0ABD0PY62</accession>
<keyword evidence="4" id="KW-0067">ATP-binding</keyword>
<dbReference type="Proteomes" id="UP001529510">
    <property type="component" value="Unassembled WGS sequence"/>
</dbReference>
<dbReference type="GO" id="GO:0005524">
    <property type="term" value="F:ATP binding"/>
    <property type="evidence" value="ECO:0007669"/>
    <property type="project" value="UniProtKB-KW"/>
</dbReference>
<dbReference type="GO" id="GO:0016301">
    <property type="term" value="F:kinase activity"/>
    <property type="evidence" value="ECO:0007669"/>
    <property type="project" value="UniProtKB-KW"/>
</dbReference>
<evidence type="ECO:0000256" key="1">
    <source>
        <dbReference type="ARBA" id="ARBA00022679"/>
    </source>
</evidence>
<dbReference type="SUPFAM" id="SSF56112">
    <property type="entry name" value="Protein kinase-like (PK-like)"/>
    <property type="match status" value="1"/>
</dbReference>
<reference evidence="6 7" key="1">
    <citation type="submission" date="2024-05" db="EMBL/GenBank/DDBJ databases">
        <title>Genome sequencing and assembly of Indian major carp, Cirrhinus mrigala (Hamilton, 1822).</title>
        <authorList>
            <person name="Mohindra V."/>
            <person name="Chowdhury L.M."/>
            <person name="Lal K."/>
            <person name="Jena J.K."/>
        </authorList>
    </citation>
    <scope>NUCLEOTIDE SEQUENCE [LARGE SCALE GENOMIC DNA]</scope>
    <source>
        <strain evidence="6">CM1030</strain>
        <tissue evidence="6">Blood</tissue>
    </source>
</reference>
<dbReference type="InterPro" id="IPR000719">
    <property type="entry name" value="Prot_kinase_dom"/>
</dbReference>
<proteinExistence type="predicted"/>
<protein>
    <recommendedName>
        <fullName evidence="5">Protein kinase domain-containing protein</fullName>
    </recommendedName>
</protein>
<comment type="caution">
    <text evidence="6">The sequence shown here is derived from an EMBL/GenBank/DDBJ whole genome shotgun (WGS) entry which is preliminary data.</text>
</comment>
<dbReference type="InterPro" id="IPR011009">
    <property type="entry name" value="Kinase-like_dom_sf"/>
</dbReference>
<dbReference type="PANTHER" id="PTHR11042">
    <property type="entry name" value="EUKARYOTIC TRANSLATION INITIATION FACTOR 2-ALPHA KINASE EIF2-ALPHA KINASE -RELATED"/>
    <property type="match status" value="1"/>
</dbReference>
<dbReference type="Gene3D" id="1.10.510.10">
    <property type="entry name" value="Transferase(Phosphotransferase) domain 1"/>
    <property type="match status" value="1"/>
</dbReference>
<keyword evidence="2" id="KW-0547">Nucleotide-binding</keyword>
<organism evidence="6 7">
    <name type="scientific">Cirrhinus mrigala</name>
    <name type="common">Mrigala</name>
    <dbReference type="NCBI Taxonomy" id="683832"/>
    <lineage>
        <taxon>Eukaryota</taxon>
        <taxon>Metazoa</taxon>
        <taxon>Chordata</taxon>
        <taxon>Craniata</taxon>
        <taxon>Vertebrata</taxon>
        <taxon>Euteleostomi</taxon>
        <taxon>Actinopterygii</taxon>
        <taxon>Neopterygii</taxon>
        <taxon>Teleostei</taxon>
        <taxon>Ostariophysi</taxon>
        <taxon>Cypriniformes</taxon>
        <taxon>Cyprinidae</taxon>
        <taxon>Labeoninae</taxon>
        <taxon>Labeonini</taxon>
        <taxon>Cirrhinus</taxon>
    </lineage>
</organism>
<keyword evidence="3" id="KW-0418">Kinase</keyword>
<dbReference type="AlphaFoldDB" id="A0ABD0PY62"/>
<dbReference type="PANTHER" id="PTHR11042:SF194">
    <property type="entry name" value="DOUBLE-STRANDED RNA ACTIVATED PROTEIN KINASE"/>
    <property type="match status" value="1"/>
</dbReference>
<feature type="domain" description="Protein kinase" evidence="5">
    <location>
        <begin position="1"/>
        <end position="68"/>
    </location>
</feature>
<evidence type="ECO:0000313" key="7">
    <source>
        <dbReference type="Proteomes" id="UP001529510"/>
    </source>
</evidence>
<evidence type="ECO:0000256" key="4">
    <source>
        <dbReference type="ARBA" id="ARBA00022840"/>
    </source>
</evidence>
<dbReference type="Pfam" id="PF00069">
    <property type="entry name" value="Pkinase"/>
    <property type="match status" value="1"/>
</dbReference>
<evidence type="ECO:0000313" key="6">
    <source>
        <dbReference type="EMBL" id="KAL0178692.1"/>
    </source>
</evidence>
<keyword evidence="1" id="KW-0808">Transferase</keyword>
<gene>
    <name evidence="6" type="ORF">M9458_027586</name>
</gene>
<evidence type="ECO:0000256" key="2">
    <source>
        <dbReference type="ARBA" id="ARBA00022741"/>
    </source>
</evidence>